<accession>A0ACB5UKK1</accession>
<comment type="caution">
    <text evidence="1">The sequence shown here is derived from an EMBL/GenBank/DDBJ whole genome shotgun (WGS) entry which is preliminary data.</text>
</comment>
<dbReference type="Proteomes" id="UP001374599">
    <property type="component" value="Unassembled WGS sequence"/>
</dbReference>
<dbReference type="EMBL" id="BTPU01000033">
    <property type="protein sequence ID" value="GMQ62991.1"/>
    <property type="molecule type" value="Genomic_DNA"/>
</dbReference>
<organism evidence="1 2">
    <name type="scientific">Vallitalea maricola</name>
    <dbReference type="NCBI Taxonomy" id="3074433"/>
    <lineage>
        <taxon>Bacteria</taxon>
        <taxon>Bacillati</taxon>
        <taxon>Bacillota</taxon>
        <taxon>Clostridia</taxon>
        <taxon>Lachnospirales</taxon>
        <taxon>Vallitaleaceae</taxon>
        <taxon>Vallitalea</taxon>
    </lineage>
</organism>
<sequence length="275" mass="32603">MYQIGLFSKMNHITTKTLRHYDEIGLLKPAYIDDFTGYRYYSSEQLPRLNKIFALKQIGISLSEIMEIIDETKGVEVFLKLKEKELENKIRKEREMLLNIRNYQKRIRGELVMKYDPVIKSLPEVIVASMRIVAPSYDYYFKIIPEMGKEMERLGAVCAMPEYCFNLYHDGEYKESNIDVEVCETVEDFCKDSDILKFKKINAVENAICVLHKGPYLYLREIYNYAYEWIKDNGYEPIGLPRESYIDGKWNKDDENEWLTEIQIPINRVQMNNDN</sequence>
<proteinExistence type="predicted"/>
<evidence type="ECO:0000313" key="2">
    <source>
        <dbReference type="Proteomes" id="UP001374599"/>
    </source>
</evidence>
<name>A0ACB5UKK1_9FIRM</name>
<reference evidence="1" key="1">
    <citation type="submission" date="2023-09" db="EMBL/GenBank/DDBJ databases">
        <title>Vallitalea sediminicola and Vallitalea maricola sp. nov., anaerobic bacteria isolated from marine sediment.</title>
        <authorList>
            <person name="Hirano S."/>
            <person name="Maeda A."/>
            <person name="Terahara T."/>
            <person name="Mori K."/>
            <person name="Hamada M."/>
            <person name="Matsumoto R."/>
            <person name="Kobayashi T."/>
        </authorList>
    </citation>
    <scope>NUCLEOTIDE SEQUENCE</scope>
    <source>
        <strain evidence="1">AN17-2</strain>
    </source>
</reference>
<protein>
    <submittedName>
        <fullName evidence="1">MerR family transcriptional regulator</fullName>
    </submittedName>
</protein>
<keyword evidence="2" id="KW-1185">Reference proteome</keyword>
<gene>
    <name evidence="1" type="ORF">AN2V17_22230</name>
</gene>
<evidence type="ECO:0000313" key="1">
    <source>
        <dbReference type="EMBL" id="GMQ62991.1"/>
    </source>
</evidence>